<dbReference type="PANTHER" id="PTHR47718">
    <property type="entry name" value="OS01G0519700 PROTEIN"/>
    <property type="match status" value="1"/>
</dbReference>
<dbReference type="Proteomes" id="UP000008827">
    <property type="component" value="Chromosome 20"/>
</dbReference>
<accession>A0A0R0EJJ7</accession>
<dbReference type="InterPro" id="IPR004330">
    <property type="entry name" value="FAR1_DNA_bnd_dom"/>
</dbReference>
<dbReference type="InParanoid" id="A0A0R0EJJ7"/>
<dbReference type="PANTHER" id="PTHR47718:SF18">
    <property type="entry name" value="PROTEIN FAR1-RELATED SEQUENCE 5-LIKE"/>
    <property type="match status" value="1"/>
</dbReference>
<proteinExistence type="predicted"/>
<sequence>MHLKYFVCSKEGYRPNKTKVVEQSVSTIKSRRSLTREGCNVNVVFKLVEEGKYELIRFHETHTHTHALASPMKRQFLRSARKVNLVHKNLMLAYNRANICASFTGINHHRQCVTFGAGFLAYEKIDSFIWLFAKFCMRHIMKKNSEKVGVSLNVNKKFYNHFKSCVWGLKTQNDFESTWKAIMVRFKLEENDWLSHMYDIQSMLIPAYFRDMFLAGILRTTSRSKKKHRRDIYTHENLYIFQKKSWIACVDCGVENNQEQDGMEILHVIDNNEANGRLREVVWKGLTEIPSNYTMNRWTKLANRKPVFDITVNVLNTFSKPKNESYFYNIWGHFFRCMDKAEQHKEKLLLVMNGVVNIENQLAEYERDSKQTKTDDLETFVGSSIPKEVGILPPQFSKTKGSGK</sequence>
<reference evidence="2 3" key="1">
    <citation type="journal article" date="2010" name="Nature">
        <title>Genome sequence of the palaeopolyploid soybean.</title>
        <authorList>
            <person name="Schmutz J."/>
            <person name="Cannon S.B."/>
            <person name="Schlueter J."/>
            <person name="Ma J."/>
            <person name="Mitros T."/>
            <person name="Nelson W."/>
            <person name="Hyten D.L."/>
            <person name="Song Q."/>
            <person name="Thelen J.J."/>
            <person name="Cheng J."/>
            <person name="Xu D."/>
            <person name="Hellsten U."/>
            <person name="May G.D."/>
            <person name="Yu Y."/>
            <person name="Sakurai T."/>
            <person name="Umezawa T."/>
            <person name="Bhattacharyya M.K."/>
            <person name="Sandhu D."/>
            <person name="Valliyodan B."/>
            <person name="Lindquist E."/>
            <person name="Peto M."/>
            <person name="Grant D."/>
            <person name="Shu S."/>
            <person name="Goodstein D."/>
            <person name="Barry K."/>
            <person name="Futrell-Griggs M."/>
            <person name="Abernathy B."/>
            <person name="Du J."/>
            <person name="Tian Z."/>
            <person name="Zhu L."/>
            <person name="Gill N."/>
            <person name="Joshi T."/>
            <person name="Libault M."/>
            <person name="Sethuraman A."/>
            <person name="Zhang X.-C."/>
            <person name="Shinozaki K."/>
            <person name="Nguyen H.T."/>
            <person name="Wing R.A."/>
            <person name="Cregan P."/>
            <person name="Specht J."/>
            <person name="Grimwood J."/>
            <person name="Rokhsar D."/>
            <person name="Stacey G."/>
            <person name="Shoemaker R.C."/>
            <person name="Jackson S.A."/>
        </authorList>
    </citation>
    <scope>NUCLEOTIDE SEQUENCE</scope>
    <source>
        <strain evidence="3">cv. Williams 82</strain>
        <tissue evidence="2">Callus</tissue>
    </source>
</reference>
<dbReference type="AlphaFoldDB" id="A0A0R0EJJ7"/>
<evidence type="ECO:0000313" key="4">
    <source>
        <dbReference type="Proteomes" id="UP000008827"/>
    </source>
</evidence>
<protein>
    <recommendedName>
        <fullName evidence="1">FAR1 domain-containing protein</fullName>
    </recommendedName>
</protein>
<evidence type="ECO:0000313" key="2">
    <source>
        <dbReference type="EMBL" id="KRG90218.1"/>
    </source>
</evidence>
<name>A0A0R0EJJ7_SOYBN</name>
<evidence type="ECO:0000313" key="3">
    <source>
        <dbReference type="EnsemblPlants" id="KRG90218"/>
    </source>
</evidence>
<gene>
    <name evidence="2" type="ORF">GLYMA_20G076100</name>
</gene>
<feature type="domain" description="FAR1" evidence="1">
    <location>
        <begin position="4"/>
        <end position="65"/>
    </location>
</feature>
<dbReference type="STRING" id="3847.A0A0R0EJJ7"/>
<dbReference type="EMBL" id="CM000853">
    <property type="protein sequence ID" value="KRG90218.1"/>
    <property type="molecule type" value="Genomic_DNA"/>
</dbReference>
<organism evidence="2">
    <name type="scientific">Glycine max</name>
    <name type="common">Soybean</name>
    <name type="synonym">Glycine hispida</name>
    <dbReference type="NCBI Taxonomy" id="3847"/>
    <lineage>
        <taxon>Eukaryota</taxon>
        <taxon>Viridiplantae</taxon>
        <taxon>Streptophyta</taxon>
        <taxon>Embryophyta</taxon>
        <taxon>Tracheophyta</taxon>
        <taxon>Spermatophyta</taxon>
        <taxon>Magnoliopsida</taxon>
        <taxon>eudicotyledons</taxon>
        <taxon>Gunneridae</taxon>
        <taxon>Pentapetalae</taxon>
        <taxon>rosids</taxon>
        <taxon>fabids</taxon>
        <taxon>Fabales</taxon>
        <taxon>Fabaceae</taxon>
        <taxon>Papilionoideae</taxon>
        <taxon>50 kb inversion clade</taxon>
        <taxon>NPAAA clade</taxon>
        <taxon>indigoferoid/millettioid clade</taxon>
        <taxon>Phaseoleae</taxon>
        <taxon>Glycine</taxon>
        <taxon>Glycine subgen. Soja</taxon>
    </lineage>
</organism>
<dbReference type="EnsemblPlants" id="KRG90218">
    <property type="protein sequence ID" value="KRG90218"/>
    <property type="gene ID" value="GLYMA_20G076100"/>
</dbReference>
<dbReference type="OMA" id="LSHMYDI"/>
<dbReference type="Pfam" id="PF03101">
    <property type="entry name" value="FAR1"/>
    <property type="match status" value="1"/>
</dbReference>
<dbReference type="Gramene" id="KRG90218">
    <property type="protein sequence ID" value="KRG90218"/>
    <property type="gene ID" value="GLYMA_20G076100"/>
</dbReference>
<reference evidence="3" key="2">
    <citation type="submission" date="2018-02" db="UniProtKB">
        <authorList>
            <consortium name="EnsemblPlants"/>
        </authorList>
    </citation>
    <scope>IDENTIFICATION</scope>
    <source>
        <strain evidence="3">Williams 82</strain>
    </source>
</reference>
<keyword evidence="4" id="KW-1185">Reference proteome</keyword>
<evidence type="ECO:0000259" key="1">
    <source>
        <dbReference type="Pfam" id="PF03101"/>
    </source>
</evidence>
<dbReference type="PaxDb" id="3847-GLYMA20G18792.1"/>
<reference evidence="2" key="3">
    <citation type="submission" date="2018-07" db="EMBL/GenBank/DDBJ databases">
        <title>WGS assembly of Glycine max.</title>
        <authorList>
            <person name="Schmutz J."/>
            <person name="Cannon S."/>
            <person name="Schlueter J."/>
            <person name="Ma J."/>
            <person name="Mitros T."/>
            <person name="Nelson W."/>
            <person name="Hyten D."/>
            <person name="Song Q."/>
            <person name="Thelen J."/>
            <person name="Cheng J."/>
            <person name="Xu D."/>
            <person name="Hellsten U."/>
            <person name="May G."/>
            <person name="Yu Y."/>
            <person name="Sakurai T."/>
            <person name="Umezawa T."/>
            <person name="Bhattacharyya M."/>
            <person name="Sandhu D."/>
            <person name="Valliyodan B."/>
            <person name="Lindquist E."/>
            <person name="Peto M."/>
            <person name="Grant D."/>
            <person name="Shu S."/>
            <person name="Goodstein D."/>
            <person name="Barry K."/>
            <person name="Futrell-Griggs M."/>
            <person name="Abernathy B."/>
            <person name="Du J."/>
            <person name="Tian Z."/>
            <person name="Zhu L."/>
            <person name="Gill N."/>
            <person name="Joshi T."/>
            <person name="Libault M."/>
            <person name="Sethuraman A."/>
            <person name="Zhang X."/>
            <person name="Shinozaki K."/>
            <person name="Nguyen H."/>
            <person name="Wing R."/>
            <person name="Cregan P."/>
            <person name="Specht J."/>
            <person name="Grimwood J."/>
            <person name="Rokhsar D."/>
            <person name="Stacey G."/>
            <person name="Shoemaker R."/>
            <person name="Jackson S."/>
        </authorList>
    </citation>
    <scope>NUCLEOTIDE SEQUENCE</scope>
    <source>
        <tissue evidence="2">Callus</tissue>
    </source>
</reference>